<reference evidence="2" key="1">
    <citation type="submission" date="2022-03" db="EMBL/GenBank/DDBJ databases">
        <title>Description of Abyssus ytuae gen. nov., sp. nov., a novel member of the family Flavobacteriaceae isolated from the sediment of Mariana Trench.</title>
        <authorList>
            <person name="Zhang J."/>
            <person name="Xu X."/>
        </authorList>
    </citation>
    <scope>NUCLEOTIDE SEQUENCE</scope>
    <source>
        <strain evidence="2">MT3330</strain>
    </source>
</reference>
<keyword evidence="1" id="KW-0732">Signal</keyword>
<evidence type="ECO:0000313" key="2">
    <source>
        <dbReference type="EMBL" id="UOB16884.1"/>
    </source>
</evidence>
<feature type="chain" id="PRO_5038760301" evidence="1">
    <location>
        <begin position="24"/>
        <end position="312"/>
    </location>
</feature>
<proteinExistence type="predicted"/>
<dbReference type="InterPro" id="IPR019861">
    <property type="entry name" value="PorP/SprF_Bacteroidetes"/>
</dbReference>
<name>A0A9E7D2N7_9FLAO</name>
<gene>
    <name evidence="2" type="ORF">MQE35_14225</name>
</gene>
<evidence type="ECO:0000313" key="3">
    <source>
        <dbReference type="Proteomes" id="UP000831290"/>
    </source>
</evidence>
<dbReference type="KEGG" id="fbm:MQE35_14225"/>
<dbReference type="RefSeq" id="WP_255842133.1">
    <property type="nucleotide sequence ID" value="NZ_CP094358.1"/>
</dbReference>
<dbReference type="Proteomes" id="UP000831290">
    <property type="component" value="Chromosome"/>
</dbReference>
<keyword evidence="3" id="KW-1185">Reference proteome</keyword>
<feature type="signal peptide" evidence="1">
    <location>
        <begin position="1"/>
        <end position="23"/>
    </location>
</feature>
<sequence length="312" mass="34759">MRKCLFMLMIMAAPVLSFSQQDAQYTQYMYNTMSVNPAYAGSRGALSISGLHRSQWVGLEGAPVTQTFNIHSPVGKSVGLGFSVVNDKIGEGVNQDTYFDVLFSYTISTSEEGKLSFGVKGGGHLLDVDFSVLSQYVSELNAINNIDNKFSPNIGAGIYYHTNKFYLGFSVPNFLETEHFDASSNSNESASFIAEDRMNFYLISGYVFQLSDSWDAKPAVLAKWVDGSPFQLDLSANFWYNERLTLGGAYRLSAAWSFLAGFQVSDSFMVGLAYDREVTDLGNTSFNDGSFEIFLRFELFKNLDKIISPRFF</sequence>
<dbReference type="EMBL" id="CP094358">
    <property type="protein sequence ID" value="UOB16884.1"/>
    <property type="molecule type" value="Genomic_DNA"/>
</dbReference>
<organism evidence="2 3">
    <name type="scientific">Abyssalbus ytuae</name>
    <dbReference type="NCBI Taxonomy" id="2926907"/>
    <lineage>
        <taxon>Bacteria</taxon>
        <taxon>Pseudomonadati</taxon>
        <taxon>Bacteroidota</taxon>
        <taxon>Flavobacteriia</taxon>
        <taxon>Flavobacteriales</taxon>
        <taxon>Flavobacteriaceae</taxon>
        <taxon>Abyssalbus</taxon>
    </lineage>
</organism>
<evidence type="ECO:0000256" key="1">
    <source>
        <dbReference type="SAM" id="SignalP"/>
    </source>
</evidence>
<dbReference type="AlphaFoldDB" id="A0A9E7D2N7"/>
<dbReference type="NCBIfam" id="TIGR03519">
    <property type="entry name" value="T9SS_PorP_fam"/>
    <property type="match status" value="1"/>
</dbReference>
<protein>
    <submittedName>
        <fullName evidence="2">Type IX secretion system membrane protein PorP/SprF</fullName>
    </submittedName>
</protein>
<dbReference type="Pfam" id="PF11751">
    <property type="entry name" value="PorP_SprF"/>
    <property type="match status" value="1"/>
</dbReference>
<accession>A0A9E7D2N7</accession>